<gene>
    <name evidence="8" type="primary">mntP</name>
    <name evidence="10" type="ORF">C7373_101661</name>
    <name evidence="9" type="ORF">IB211_03354c</name>
</gene>
<dbReference type="KEGG" id="ibu:IB211_03354c"/>
<dbReference type="Proteomes" id="UP000064844">
    <property type="component" value="Chromosome"/>
</dbReference>
<evidence type="ECO:0000256" key="2">
    <source>
        <dbReference type="ARBA" id="ARBA00022475"/>
    </source>
</evidence>
<dbReference type="PATRIC" id="fig|1297617.4.peg.3444"/>
<keyword evidence="4 8" id="KW-1133">Transmembrane helix</keyword>
<reference evidence="9 11" key="1">
    <citation type="journal article" date="2015" name="Nat. Commun.">
        <title>Production of butyrate from lysine and the Amadori product fructoselysine by a human gut commensal.</title>
        <authorList>
            <person name="Bui T.P."/>
            <person name="Ritari J."/>
            <person name="Boeren S."/>
            <person name="de Waard P."/>
            <person name="Plugge C.M."/>
            <person name="de Vos W.M."/>
        </authorList>
    </citation>
    <scope>NUCLEOTIDE SEQUENCE [LARGE SCALE GENOMIC DNA]</scope>
    <source>
        <strain evidence="9 11">AF211</strain>
    </source>
</reference>
<evidence type="ECO:0000313" key="9">
    <source>
        <dbReference type="EMBL" id="ALP95742.1"/>
    </source>
</evidence>
<dbReference type="GeneID" id="93230705"/>
<keyword evidence="6 8" id="KW-0472">Membrane</keyword>
<keyword evidence="1 8" id="KW-0813">Transport</keyword>
<dbReference type="RefSeq" id="WP_058118670.1">
    <property type="nucleotide sequence ID" value="NZ_CP011307.1"/>
</dbReference>
<evidence type="ECO:0000313" key="11">
    <source>
        <dbReference type="Proteomes" id="UP000064844"/>
    </source>
</evidence>
<organism evidence="9 11">
    <name type="scientific">Intestinimonas butyriciproducens</name>
    <dbReference type="NCBI Taxonomy" id="1297617"/>
    <lineage>
        <taxon>Bacteria</taxon>
        <taxon>Bacillati</taxon>
        <taxon>Bacillota</taxon>
        <taxon>Clostridia</taxon>
        <taxon>Eubacteriales</taxon>
        <taxon>Intestinimonas</taxon>
    </lineage>
</organism>
<feature type="transmembrane region" description="Helical" evidence="8">
    <location>
        <begin position="148"/>
        <end position="169"/>
    </location>
</feature>
<dbReference type="GO" id="GO:0005384">
    <property type="term" value="F:manganese ion transmembrane transporter activity"/>
    <property type="evidence" value="ECO:0007669"/>
    <property type="project" value="UniProtKB-UniRule"/>
</dbReference>
<dbReference type="Proteomes" id="UP000245778">
    <property type="component" value="Unassembled WGS sequence"/>
</dbReference>
<dbReference type="OrthoDB" id="9787346at2"/>
<evidence type="ECO:0000313" key="12">
    <source>
        <dbReference type="Proteomes" id="UP000245778"/>
    </source>
</evidence>
<keyword evidence="2 8" id="KW-1003">Cell membrane</keyword>
<evidence type="ECO:0000256" key="4">
    <source>
        <dbReference type="ARBA" id="ARBA00022989"/>
    </source>
</evidence>
<dbReference type="Pfam" id="PF02659">
    <property type="entry name" value="Mntp"/>
    <property type="match status" value="1"/>
</dbReference>
<dbReference type="STRING" id="1297617.IB211_03354c"/>
<name>A0A0S2W8V5_9FIRM</name>
<dbReference type="HAMAP" id="MF_01521">
    <property type="entry name" value="MntP_pump"/>
    <property type="match status" value="1"/>
</dbReference>
<feature type="transmembrane region" description="Helical" evidence="8">
    <location>
        <begin position="20"/>
        <end position="41"/>
    </location>
</feature>
<comment type="similarity">
    <text evidence="8">Belongs to the MntP (TC 9.B.29) family.</text>
</comment>
<dbReference type="AlphaFoldDB" id="A0A0S2W8V5"/>
<dbReference type="PANTHER" id="PTHR35529:SF1">
    <property type="entry name" value="MANGANESE EFFLUX PUMP MNTP-RELATED"/>
    <property type="match status" value="1"/>
</dbReference>
<protein>
    <recommendedName>
        <fullName evidence="8">Putative manganese efflux pump MntP</fullName>
    </recommendedName>
</protein>
<comment type="subcellular location">
    <subcellularLocation>
        <location evidence="8">Cell membrane</location>
        <topology evidence="8">Multi-pass membrane protein</topology>
    </subcellularLocation>
</comment>
<sequence>MFLCYNSIDEGGDRVPVTILLIAVSLAMDAFAVSVSCGISVPGFGVRQAARVGLWFGLFQFLMPLAGWALGTGVSGCIRAVDHWVAFALLAFIGGRMVAGALEQSCGGEGVRVPSELTRRRLCLLAVATSIDALAVGVSMAFLQHVNILWAALVIGGVAFAFSLAGGLLGRRLGCLFQKRAELAGGLVLIGIGFKILGEHLG</sequence>
<dbReference type="EMBL" id="CP011307">
    <property type="protein sequence ID" value="ALP95742.1"/>
    <property type="molecule type" value="Genomic_DNA"/>
</dbReference>
<reference evidence="11" key="2">
    <citation type="submission" date="2015-04" db="EMBL/GenBank/DDBJ databases">
        <title>A butyrogenic pathway from the amino acid lysine in a human gut commensal.</title>
        <authorList>
            <person name="de Vos W.M."/>
            <person name="Bui N.T.P."/>
            <person name="Plugge C.M."/>
            <person name="Ritari J."/>
        </authorList>
    </citation>
    <scope>NUCLEOTIDE SEQUENCE [LARGE SCALE GENOMIC DNA]</scope>
    <source>
        <strain evidence="11">AF211</strain>
    </source>
</reference>
<feature type="transmembrane region" description="Helical" evidence="8">
    <location>
        <begin position="83"/>
        <end position="102"/>
    </location>
</feature>
<keyword evidence="11" id="KW-1185">Reference proteome</keyword>
<proteinExistence type="inferred from homology"/>
<evidence type="ECO:0000256" key="3">
    <source>
        <dbReference type="ARBA" id="ARBA00022692"/>
    </source>
</evidence>
<feature type="transmembrane region" description="Helical" evidence="8">
    <location>
        <begin position="53"/>
        <end position="71"/>
    </location>
</feature>
<dbReference type="InterPro" id="IPR003810">
    <property type="entry name" value="Mntp/YtaF"/>
</dbReference>
<evidence type="ECO:0000313" key="10">
    <source>
        <dbReference type="EMBL" id="PVY60144.1"/>
    </source>
</evidence>
<evidence type="ECO:0000256" key="7">
    <source>
        <dbReference type="ARBA" id="ARBA00023211"/>
    </source>
</evidence>
<feature type="transmembrane region" description="Helical" evidence="8">
    <location>
        <begin position="122"/>
        <end position="142"/>
    </location>
</feature>
<keyword evidence="5 8" id="KW-0406">Ion transport</keyword>
<evidence type="ECO:0000256" key="6">
    <source>
        <dbReference type="ARBA" id="ARBA00023136"/>
    </source>
</evidence>
<evidence type="ECO:0000256" key="5">
    <source>
        <dbReference type="ARBA" id="ARBA00023065"/>
    </source>
</evidence>
<keyword evidence="3 8" id="KW-0812">Transmembrane</keyword>
<evidence type="ECO:0000256" key="8">
    <source>
        <dbReference type="HAMAP-Rule" id="MF_01521"/>
    </source>
</evidence>
<reference evidence="10 12" key="3">
    <citation type="submission" date="2018-04" db="EMBL/GenBank/DDBJ databases">
        <title>Genomic Encyclopedia of Type Strains, Phase IV (KMG-IV): sequencing the most valuable type-strain genomes for metagenomic binning, comparative biology and taxonomic classification.</title>
        <authorList>
            <person name="Goeker M."/>
        </authorList>
    </citation>
    <scope>NUCLEOTIDE SEQUENCE [LARGE SCALE GENOMIC DNA]</scope>
    <source>
        <strain evidence="10 12">DSM 26588</strain>
    </source>
</reference>
<evidence type="ECO:0000256" key="1">
    <source>
        <dbReference type="ARBA" id="ARBA00022448"/>
    </source>
</evidence>
<dbReference type="EMBL" id="QEKK01000001">
    <property type="protein sequence ID" value="PVY60144.1"/>
    <property type="molecule type" value="Genomic_DNA"/>
</dbReference>
<dbReference type="GO" id="GO:0005886">
    <property type="term" value="C:plasma membrane"/>
    <property type="evidence" value="ECO:0007669"/>
    <property type="project" value="UniProtKB-SubCell"/>
</dbReference>
<dbReference type="PANTHER" id="PTHR35529">
    <property type="entry name" value="MANGANESE EFFLUX PUMP MNTP-RELATED"/>
    <property type="match status" value="1"/>
</dbReference>
<comment type="function">
    <text evidence="8">Probably functions as a manganese efflux pump.</text>
</comment>
<dbReference type="InterPro" id="IPR022929">
    <property type="entry name" value="Put_MntP"/>
</dbReference>
<dbReference type="eggNOG" id="COG1971">
    <property type="taxonomic scope" value="Bacteria"/>
</dbReference>
<keyword evidence="7 8" id="KW-0464">Manganese</keyword>
<accession>A0A0S2W8V5</accession>